<reference evidence="2" key="1">
    <citation type="submission" date="2012-03" db="EMBL/GenBank/DDBJ databases">
        <title>Functional metagenomics reveals considerable lignocellulase gene clusters in the gut microbiome of a wood-feeding higher termite.</title>
        <authorList>
            <person name="Liu N."/>
        </authorList>
    </citation>
    <scope>NUCLEOTIDE SEQUENCE</scope>
</reference>
<protein>
    <submittedName>
        <fullName evidence="2">Uncharacterized protein</fullName>
    </submittedName>
</protein>
<dbReference type="AlphaFoldDB" id="A0A806JZN5"/>
<sequence length="114" mass="12468">MLVSVAIVIAAALIAQNLISAHANRPNTAGMNPAQVIESYYNAIGEMDHQMMEACVFRGAGKDDINMVANFYVIGKVRQAYEHTTLPLILSAREWQEMGGGPLIPMFLALLIYT</sequence>
<name>A0A806JZN5_9BACT</name>
<organism evidence="2">
    <name type="scientific">uncultured bacterium contig00061</name>
    <dbReference type="NCBI Taxonomy" id="1181544"/>
    <lineage>
        <taxon>Bacteria</taxon>
        <taxon>environmental samples</taxon>
    </lineage>
</organism>
<accession>A0A806JZN5</accession>
<evidence type="ECO:0000256" key="1">
    <source>
        <dbReference type="SAM" id="SignalP"/>
    </source>
</evidence>
<evidence type="ECO:0000313" key="2">
    <source>
        <dbReference type="EMBL" id="AGS52293.1"/>
    </source>
</evidence>
<keyword evidence="1" id="KW-0732">Signal</keyword>
<proteinExistence type="predicted"/>
<dbReference type="EMBL" id="JQ844188">
    <property type="protein sequence ID" value="AGS52293.1"/>
    <property type="molecule type" value="Genomic_DNA"/>
</dbReference>
<feature type="chain" id="PRO_5032984717" evidence="1">
    <location>
        <begin position="24"/>
        <end position="114"/>
    </location>
</feature>
<feature type="signal peptide" evidence="1">
    <location>
        <begin position="1"/>
        <end position="23"/>
    </location>
</feature>